<dbReference type="EMBL" id="MNCJ02000319">
    <property type="protein sequence ID" value="KAF5808747.1"/>
    <property type="molecule type" value="Genomic_DNA"/>
</dbReference>
<evidence type="ECO:0000313" key="5">
    <source>
        <dbReference type="Proteomes" id="UP000215914"/>
    </source>
</evidence>
<dbReference type="Gramene" id="mRNA:HanXRQr2_Chr04g0149081">
    <property type="protein sequence ID" value="mRNA:HanXRQr2_Chr04g0149081"/>
    <property type="gene ID" value="HanXRQr2_Chr04g0149081"/>
</dbReference>
<evidence type="ECO:0000259" key="3">
    <source>
        <dbReference type="Pfam" id="PF04195"/>
    </source>
</evidence>
<evidence type="ECO:0000313" key="4">
    <source>
        <dbReference type="EMBL" id="KAF5808747.1"/>
    </source>
</evidence>
<proteinExistence type="predicted"/>
<keyword evidence="1" id="KW-0175">Coiled coil</keyword>
<feature type="coiled-coil region" evidence="1">
    <location>
        <begin position="398"/>
        <end position="474"/>
    </location>
</feature>
<sequence length="540" mass="59682">MSHGGWSSIRSILTAKDLKSFVEAYKIPDRFSPSLTGPSESAECTPDKIPIYTIAFSSCGVRYPISAFKISLLRHFGVHFSQIHPLGFMRVVHFELSCSAISGEPSVPLFCMFYRLISDGDWSTFAKRQNNISRPCYSFMPTSTYPKDWKSRFIFVSAAMLPESPLPKDLDAAIEDTGDSKDVKYVVDNEVDPRLNAEVQLVRKRRSASPQPAPAPRNIRQRLRSASGQKLPPSSKAASDLTPAGVKGSLSKHLRSSSLVSAPLLFQGAYRNSNCSSPSRIRDKASEVGVARFSSAFELSPSHATGTSKPTLLEGPVYRSPLAPLFADAIPPTYVPKWKVTSSSVIGTPEAARDFLNHAVPPSHKFVNSALRDDLFEDQYSMSLCESFFRGAGMLQRIDDLRKANEGLKAELKASQSVVAGLRGQVVDAERRLQEEKGAGAMLERKERAWEREMASLVEEKEELVAELKHLKEVGSVSQEQLNTMYADYGITSDDNQRLAGEKHWLITEGFGAFLAAVAQSEDFNSGLEEVYRAYRDVGY</sequence>
<feature type="region of interest" description="Disordered" evidence="2">
    <location>
        <begin position="202"/>
        <end position="248"/>
    </location>
</feature>
<protein>
    <recommendedName>
        <fullName evidence="3">Transposase (putative) gypsy type domain-containing protein</fullName>
    </recommendedName>
</protein>
<evidence type="ECO:0000256" key="2">
    <source>
        <dbReference type="SAM" id="MobiDB-lite"/>
    </source>
</evidence>
<gene>
    <name evidence="4" type="ORF">HanXRQr2_Chr04g0149081</name>
</gene>
<dbReference type="Pfam" id="PF04195">
    <property type="entry name" value="Transposase_28"/>
    <property type="match status" value="1"/>
</dbReference>
<evidence type="ECO:0000256" key="1">
    <source>
        <dbReference type="SAM" id="Coils"/>
    </source>
</evidence>
<keyword evidence="5" id="KW-1185">Reference proteome</keyword>
<dbReference type="PANTHER" id="PTHR31099">
    <property type="entry name" value="OS06G0165300 PROTEIN"/>
    <property type="match status" value="1"/>
</dbReference>
<dbReference type="PANTHER" id="PTHR31099:SF41">
    <property type="entry name" value="TRANSPOSASE (PUTATIVE), GYPSY TYPE-RELATED"/>
    <property type="match status" value="1"/>
</dbReference>
<feature type="domain" description="Transposase (putative) gypsy type" evidence="3">
    <location>
        <begin position="53"/>
        <end position="116"/>
    </location>
</feature>
<organism evidence="4 5">
    <name type="scientific">Helianthus annuus</name>
    <name type="common">Common sunflower</name>
    <dbReference type="NCBI Taxonomy" id="4232"/>
    <lineage>
        <taxon>Eukaryota</taxon>
        <taxon>Viridiplantae</taxon>
        <taxon>Streptophyta</taxon>
        <taxon>Embryophyta</taxon>
        <taxon>Tracheophyta</taxon>
        <taxon>Spermatophyta</taxon>
        <taxon>Magnoliopsida</taxon>
        <taxon>eudicotyledons</taxon>
        <taxon>Gunneridae</taxon>
        <taxon>Pentapetalae</taxon>
        <taxon>asterids</taxon>
        <taxon>campanulids</taxon>
        <taxon>Asterales</taxon>
        <taxon>Asteraceae</taxon>
        <taxon>Asteroideae</taxon>
        <taxon>Heliantheae alliance</taxon>
        <taxon>Heliantheae</taxon>
        <taxon>Helianthus</taxon>
    </lineage>
</organism>
<name>A0A9K3NPY7_HELAN</name>
<dbReference type="Proteomes" id="UP000215914">
    <property type="component" value="Unassembled WGS sequence"/>
</dbReference>
<reference evidence="4" key="1">
    <citation type="journal article" date="2017" name="Nature">
        <title>The sunflower genome provides insights into oil metabolism, flowering and Asterid evolution.</title>
        <authorList>
            <person name="Badouin H."/>
            <person name="Gouzy J."/>
            <person name="Grassa C.J."/>
            <person name="Murat F."/>
            <person name="Staton S.E."/>
            <person name="Cottret L."/>
            <person name="Lelandais-Briere C."/>
            <person name="Owens G.L."/>
            <person name="Carrere S."/>
            <person name="Mayjonade B."/>
            <person name="Legrand L."/>
            <person name="Gill N."/>
            <person name="Kane N.C."/>
            <person name="Bowers J.E."/>
            <person name="Hubner S."/>
            <person name="Bellec A."/>
            <person name="Berard A."/>
            <person name="Berges H."/>
            <person name="Blanchet N."/>
            <person name="Boniface M.C."/>
            <person name="Brunel D."/>
            <person name="Catrice O."/>
            <person name="Chaidir N."/>
            <person name="Claudel C."/>
            <person name="Donnadieu C."/>
            <person name="Faraut T."/>
            <person name="Fievet G."/>
            <person name="Helmstetter N."/>
            <person name="King M."/>
            <person name="Knapp S.J."/>
            <person name="Lai Z."/>
            <person name="Le Paslier M.C."/>
            <person name="Lippi Y."/>
            <person name="Lorenzon L."/>
            <person name="Mandel J.R."/>
            <person name="Marage G."/>
            <person name="Marchand G."/>
            <person name="Marquand E."/>
            <person name="Bret-Mestries E."/>
            <person name="Morien E."/>
            <person name="Nambeesan S."/>
            <person name="Nguyen T."/>
            <person name="Pegot-Espagnet P."/>
            <person name="Pouilly N."/>
            <person name="Raftis F."/>
            <person name="Sallet E."/>
            <person name="Schiex T."/>
            <person name="Thomas J."/>
            <person name="Vandecasteele C."/>
            <person name="Vares D."/>
            <person name="Vear F."/>
            <person name="Vautrin S."/>
            <person name="Crespi M."/>
            <person name="Mangin B."/>
            <person name="Burke J.M."/>
            <person name="Salse J."/>
            <person name="Munos S."/>
            <person name="Vincourt P."/>
            <person name="Rieseberg L.H."/>
            <person name="Langlade N.B."/>
        </authorList>
    </citation>
    <scope>NUCLEOTIDE SEQUENCE</scope>
    <source>
        <tissue evidence="4">Leaves</tissue>
    </source>
</reference>
<comment type="caution">
    <text evidence="4">The sequence shown here is derived from an EMBL/GenBank/DDBJ whole genome shotgun (WGS) entry which is preliminary data.</text>
</comment>
<reference evidence="4" key="2">
    <citation type="submission" date="2020-06" db="EMBL/GenBank/DDBJ databases">
        <title>Helianthus annuus Genome sequencing and assembly Release 2.</title>
        <authorList>
            <person name="Gouzy J."/>
            <person name="Langlade N."/>
            <person name="Munos S."/>
        </authorList>
    </citation>
    <scope>NUCLEOTIDE SEQUENCE</scope>
    <source>
        <tissue evidence="4">Leaves</tissue>
    </source>
</reference>
<accession>A0A9K3NPY7</accession>
<dbReference type="InterPro" id="IPR007321">
    <property type="entry name" value="Transposase_28"/>
</dbReference>
<dbReference type="AlphaFoldDB" id="A0A9K3NPY7"/>